<feature type="transmembrane region" description="Helical" evidence="3">
    <location>
        <begin position="127"/>
        <end position="145"/>
    </location>
</feature>
<comment type="subcellular location">
    <subcellularLocation>
        <location evidence="1">Membrane</location>
        <topology evidence="1">Multi-pass membrane protein</topology>
    </subcellularLocation>
</comment>
<feature type="domain" description="Major facilitator superfamily (MFS) profile" evidence="4">
    <location>
        <begin position="61"/>
        <end position="482"/>
    </location>
</feature>
<dbReference type="PROSITE" id="PS50850">
    <property type="entry name" value="MFS"/>
    <property type="match status" value="1"/>
</dbReference>
<dbReference type="SUPFAM" id="SSF103473">
    <property type="entry name" value="MFS general substrate transporter"/>
    <property type="match status" value="1"/>
</dbReference>
<keyword evidence="3" id="KW-0472">Membrane</keyword>
<keyword evidence="3" id="KW-0812">Transmembrane</keyword>
<dbReference type="InterPro" id="IPR011701">
    <property type="entry name" value="MFS"/>
</dbReference>
<dbReference type="GeneID" id="110986905"/>
<feature type="region of interest" description="Disordered" evidence="2">
    <location>
        <begin position="243"/>
        <end position="274"/>
    </location>
</feature>
<dbReference type="AlphaFoldDB" id="A0A8B7ZGV7"/>
<evidence type="ECO:0000313" key="6">
    <source>
        <dbReference type="RefSeq" id="XP_022104888.1"/>
    </source>
</evidence>
<feature type="transmembrane region" description="Helical" evidence="3">
    <location>
        <begin position="151"/>
        <end position="170"/>
    </location>
</feature>
<dbReference type="InterPro" id="IPR036259">
    <property type="entry name" value="MFS_trans_sf"/>
</dbReference>
<dbReference type="OrthoDB" id="6499973at2759"/>
<dbReference type="GO" id="GO:0016020">
    <property type="term" value="C:membrane"/>
    <property type="evidence" value="ECO:0007669"/>
    <property type="project" value="UniProtKB-SubCell"/>
</dbReference>
<evidence type="ECO:0000259" key="4">
    <source>
        <dbReference type="PROSITE" id="PS50850"/>
    </source>
</evidence>
<evidence type="ECO:0000313" key="5">
    <source>
        <dbReference type="Proteomes" id="UP000694845"/>
    </source>
</evidence>
<keyword evidence="5" id="KW-1185">Reference proteome</keyword>
<protein>
    <submittedName>
        <fullName evidence="6">Monocarboxylate transporter 13-like isoform X1</fullName>
    </submittedName>
</protein>
<feature type="transmembrane region" description="Helical" evidence="3">
    <location>
        <begin position="289"/>
        <end position="312"/>
    </location>
</feature>
<feature type="transmembrane region" description="Helical" evidence="3">
    <location>
        <begin position="96"/>
        <end position="115"/>
    </location>
</feature>
<dbReference type="Gene3D" id="1.20.1250.20">
    <property type="entry name" value="MFS general substrate transporter like domains"/>
    <property type="match status" value="1"/>
</dbReference>
<reference evidence="6" key="1">
    <citation type="submission" date="2025-08" db="UniProtKB">
        <authorList>
            <consortium name="RefSeq"/>
        </authorList>
    </citation>
    <scope>IDENTIFICATION</scope>
</reference>
<dbReference type="PANTHER" id="PTHR11360:SF303">
    <property type="entry name" value="MAJOR FACILITATOR SUPERFAMILY (MFS) PROFILE DOMAIN-CONTAINING PROTEIN"/>
    <property type="match status" value="1"/>
</dbReference>
<evidence type="ECO:0000256" key="1">
    <source>
        <dbReference type="ARBA" id="ARBA00004141"/>
    </source>
</evidence>
<keyword evidence="3" id="KW-1133">Transmembrane helix</keyword>
<gene>
    <name evidence="6" type="primary">LOC110986905</name>
</gene>
<dbReference type="InterPro" id="IPR020846">
    <property type="entry name" value="MFS_dom"/>
</dbReference>
<dbReference type="Pfam" id="PF07690">
    <property type="entry name" value="MFS_1"/>
    <property type="match status" value="1"/>
</dbReference>
<name>A0A8B7ZGV7_ACAPL</name>
<dbReference type="InterPro" id="IPR050327">
    <property type="entry name" value="Proton-linked_MCT"/>
</dbReference>
<organism evidence="5 6">
    <name type="scientific">Acanthaster planci</name>
    <name type="common">Crown-of-thorns starfish</name>
    <dbReference type="NCBI Taxonomy" id="133434"/>
    <lineage>
        <taxon>Eukaryota</taxon>
        <taxon>Metazoa</taxon>
        <taxon>Echinodermata</taxon>
        <taxon>Eleutherozoa</taxon>
        <taxon>Asterozoa</taxon>
        <taxon>Asteroidea</taxon>
        <taxon>Valvatacea</taxon>
        <taxon>Valvatida</taxon>
        <taxon>Acanthasteridae</taxon>
        <taxon>Acanthaster</taxon>
    </lineage>
</organism>
<feature type="transmembrane region" description="Helical" evidence="3">
    <location>
        <begin position="216"/>
        <end position="234"/>
    </location>
</feature>
<feature type="transmembrane region" description="Helical" evidence="3">
    <location>
        <begin position="332"/>
        <end position="355"/>
    </location>
</feature>
<feature type="transmembrane region" description="Helical" evidence="3">
    <location>
        <begin position="455"/>
        <end position="473"/>
    </location>
</feature>
<feature type="transmembrane region" description="Helical" evidence="3">
    <location>
        <begin position="182"/>
        <end position="204"/>
    </location>
</feature>
<dbReference type="GO" id="GO:0008028">
    <property type="term" value="F:monocarboxylic acid transmembrane transporter activity"/>
    <property type="evidence" value="ECO:0007669"/>
    <property type="project" value="TreeGrafter"/>
</dbReference>
<dbReference type="Proteomes" id="UP000694845">
    <property type="component" value="Unplaced"/>
</dbReference>
<sequence length="487" mass="52918">MLFRRTLFGPEQQAKLSGGRKHTWKEIVAAKEDGTCIHPVKAWLHINMGWIQVRSPEGWRAVLCLFTTRFLWKFLIKGLGVMLPTLQEQFSTQTWLIGWTVSIMSPVACLTGVLARPLEVVFGTRTVVTVGGFLLGAGMIVASFTPSVTTLTLAIALTAGSSLSIVNILTRAMIGRCFTTNYATATGIGTSGAAFGLIAAGPIMQLLLDTYGWRGALFLVGGFNLHLSVCGSLLKSRATETQTNGSYQSLGPVEDEEPPARSGVEDTGNLKQPRPSALKDAISAQLNHFGVSVCCHVSFWITTTLFICNVFVNDLWTIYFISLAQVKGFSPYDAVTFSSVAGITNVIFKVVCGLIVDRGWFKLRPTIVLMTASSSLSLLITPWLTSFWSMMASAVVFVSASGTLYSLNDIYTRELLGVDLLACAFSWMNLMTAVFDFGLGFFPGWLFDCTGSYDWAFVIIGCIAAVPLVGLFIERFLVKPSESGKVT</sequence>
<evidence type="ECO:0000256" key="2">
    <source>
        <dbReference type="SAM" id="MobiDB-lite"/>
    </source>
</evidence>
<accession>A0A8B7ZGV7</accession>
<evidence type="ECO:0000256" key="3">
    <source>
        <dbReference type="SAM" id="Phobius"/>
    </source>
</evidence>
<dbReference type="PANTHER" id="PTHR11360">
    <property type="entry name" value="MONOCARBOXYLATE TRANSPORTER"/>
    <property type="match status" value="1"/>
</dbReference>
<proteinExistence type="predicted"/>
<dbReference type="KEGG" id="aplc:110986905"/>
<dbReference type="RefSeq" id="XP_022104888.1">
    <property type="nucleotide sequence ID" value="XM_022249196.1"/>
</dbReference>